<evidence type="ECO:0000313" key="1">
    <source>
        <dbReference type="EMBL" id="TGL96192.1"/>
    </source>
</evidence>
<dbReference type="AlphaFoldDB" id="A0A4Z1A4S3"/>
<dbReference type="EMBL" id="RQGP01000007">
    <property type="protein sequence ID" value="TGL96192.1"/>
    <property type="molecule type" value="Genomic_DNA"/>
</dbReference>
<keyword evidence="2" id="KW-1185">Reference proteome</keyword>
<gene>
    <name evidence="1" type="ORF">EHQ69_01700</name>
</gene>
<evidence type="ECO:0000313" key="2">
    <source>
        <dbReference type="Proteomes" id="UP000298263"/>
    </source>
</evidence>
<protein>
    <submittedName>
        <fullName evidence="1">Uncharacterized protein</fullName>
    </submittedName>
</protein>
<sequence length="121" mass="14116">MRTRAFLLLFFFLILVTFLSNCKKSATRQLDDLLESGSSFQSATFCEKNKTQLLERKEDCESAARLAKEEIDTILNRRLDLGIAPVIVEKSKGKEIEEFLQVHTRMGIRYWEIWKTNVILE</sequence>
<name>A0A4Z1A4S3_9LEPT</name>
<comment type="caution">
    <text evidence="1">The sequence shown here is derived from an EMBL/GenBank/DDBJ whole genome shotgun (WGS) entry which is preliminary data.</text>
</comment>
<dbReference type="RefSeq" id="WP_135588833.1">
    <property type="nucleotide sequence ID" value="NZ_RQGO01000003.1"/>
</dbReference>
<accession>A0A4Z1A4S3</accession>
<dbReference type="OrthoDB" id="330273at2"/>
<dbReference type="Proteomes" id="UP000298263">
    <property type="component" value="Unassembled WGS sequence"/>
</dbReference>
<proteinExistence type="predicted"/>
<organism evidence="1 2">
    <name type="scientific">Leptospira congkakensis</name>
    <dbReference type="NCBI Taxonomy" id="2484932"/>
    <lineage>
        <taxon>Bacteria</taxon>
        <taxon>Pseudomonadati</taxon>
        <taxon>Spirochaetota</taxon>
        <taxon>Spirochaetia</taxon>
        <taxon>Leptospirales</taxon>
        <taxon>Leptospiraceae</taxon>
        <taxon>Leptospira</taxon>
    </lineage>
</organism>
<reference evidence="1" key="1">
    <citation type="journal article" date="2019" name="PLoS Negl. Trop. Dis.">
        <title>Revisiting the worldwide diversity of Leptospira species in the environment.</title>
        <authorList>
            <person name="Vincent A.T."/>
            <person name="Schiettekatte O."/>
            <person name="Bourhy P."/>
            <person name="Veyrier F.J."/>
            <person name="Picardeau M."/>
        </authorList>
    </citation>
    <scope>NUCLEOTIDE SEQUENCE [LARGE SCALE GENOMIC DNA]</scope>
    <source>
        <strain evidence="1">201702422</strain>
    </source>
</reference>